<dbReference type="AlphaFoldDB" id="A0A6F8YCR0"/>
<evidence type="ECO:0008006" key="4">
    <source>
        <dbReference type="Google" id="ProtNLM"/>
    </source>
</evidence>
<dbReference type="EMBL" id="AP022871">
    <property type="protein sequence ID" value="BCB83847.1"/>
    <property type="molecule type" value="Genomic_DNA"/>
</dbReference>
<feature type="transmembrane region" description="Helical" evidence="1">
    <location>
        <begin position="54"/>
        <end position="77"/>
    </location>
</feature>
<dbReference type="RefSeq" id="WP_173154603.1">
    <property type="nucleotide sequence ID" value="NZ_AP022871.1"/>
</dbReference>
<proteinExistence type="predicted"/>
<gene>
    <name evidence="2" type="ORF">Psuf_011600</name>
</gene>
<keyword evidence="1" id="KW-1133">Transmembrane helix</keyword>
<feature type="transmembrane region" description="Helical" evidence="1">
    <location>
        <begin position="357"/>
        <end position="375"/>
    </location>
</feature>
<sequence>MVALPADRPAATRRPARGRTARLLRHHPVTVVVTGPYVLLVVAPALVFDNPDTGFVLKLVLVAGVTVAATETLVRLATHRRGRRVVRAAPQGPADPRVFAVARVVAVVSIVADVVAAFAGRGTIAAQLAAEVTPSPVAGVAALFFGWKYLAVALLLYAVLRGQAQAGSFYRWAAGLIAAQLAVAALTAITAPVAAYLVVVAAAGTVAGVVRGTHVVAALAVLLLLWPGLFALRNDIRLAGGVPVDTTVTAHDRLRLDLQMARLEPYTVPADVGQPDLVQVVAYGLVPRVLAPDRSTISTGARINQYLGGSATSSYSFLSIGNVYFLDGLGGVIVFFGLWTALAVLLTSRVRGAPGPVRLSLFCFVVAGPLCWSSTYPDMMIAVLQYTVAALPVFFVLRATRAVAGQARHRAAPA</sequence>
<feature type="transmembrane region" description="Helical" evidence="1">
    <location>
        <begin position="139"/>
        <end position="160"/>
    </location>
</feature>
<feature type="transmembrane region" description="Helical" evidence="1">
    <location>
        <begin position="381"/>
        <end position="400"/>
    </location>
</feature>
<dbReference type="Proteomes" id="UP000503011">
    <property type="component" value="Chromosome"/>
</dbReference>
<reference evidence="2 3" key="1">
    <citation type="submission" date="2020-03" db="EMBL/GenBank/DDBJ databases">
        <title>Whole genome shotgun sequence of Phytohabitans suffuscus NBRC 105367.</title>
        <authorList>
            <person name="Komaki H."/>
            <person name="Tamura T."/>
        </authorList>
    </citation>
    <scope>NUCLEOTIDE SEQUENCE [LARGE SCALE GENOMIC DNA]</scope>
    <source>
        <strain evidence="2 3">NBRC 105367</strain>
    </source>
</reference>
<evidence type="ECO:0000313" key="3">
    <source>
        <dbReference type="Proteomes" id="UP000503011"/>
    </source>
</evidence>
<keyword evidence="3" id="KW-1185">Reference proteome</keyword>
<feature type="transmembrane region" description="Helical" evidence="1">
    <location>
        <begin position="323"/>
        <end position="345"/>
    </location>
</feature>
<feature type="transmembrane region" description="Helical" evidence="1">
    <location>
        <begin position="169"/>
        <end position="187"/>
    </location>
</feature>
<keyword evidence="1" id="KW-0472">Membrane</keyword>
<evidence type="ECO:0000313" key="2">
    <source>
        <dbReference type="EMBL" id="BCB83847.1"/>
    </source>
</evidence>
<organism evidence="2 3">
    <name type="scientific">Phytohabitans suffuscus</name>
    <dbReference type="NCBI Taxonomy" id="624315"/>
    <lineage>
        <taxon>Bacteria</taxon>
        <taxon>Bacillati</taxon>
        <taxon>Actinomycetota</taxon>
        <taxon>Actinomycetes</taxon>
        <taxon>Micromonosporales</taxon>
        <taxon>Micromonosporaceae</taxon>
    </lineage>
</organism>
<accession>A0A6F8YCR0</accession>
<dbReference type="KEGG" id="psuu:Psuf_011600"/>
<name>A0A6F8YCR0_9ACTN</name>
<reference evidence="2 3" key="2">
    <citation type="submission" date="2020-03" db="EMBL/GenBank/DDBJ databases">
        <authorList>
            <person name="Ichikawa N."/>
            <person name="Kimura A."/>
            <person name="Kitahashi Y."/>
            <person name="Uohara A."/>
        </authorList>
    </citation>
    <scope>NUCLEOTIDE SEQUENCE [LARGE SCALE GENOMIC DNA]</scope>
    <source>
        <strain evidence="2 3">NBRC 105367</strain>
    </source>
</reference>
<evidence type="ECO:0000256" key="1">
    <source>
        <dbReference type="SAM" id="Phobius"/>
    </source>
</evidence>
<feature type="transmembrane region" description="Helical" evidence="1">
    <location>
        <begin position="29"/>
        <end position="48"/>
    </location>
</feature>
<keyword evidence="1" id="KW-0812">Transmembrane</keyword>
<protein>
    <recommendedName>
        <fullName evidence="4">Oligosaccharide repeat unit polymerase</fullName>
    </recommendedName>
</protein>
<feature type="transmembrane region" description="Helical" evidence="1">
    <location>
        <begin position="193"/>
        <end position="210"/>
    </location>
</feature>
<feature type="transmembrane region" description="Helical" evidence="1">
    <location>
        <begin position="215"/>
        <end position="232"/>
    </location>
</feature>
<feature type="transmembrane region" description="Helical" evidence="1">
    <location>
        <begin position="98"/>
        <end position="119"/>
    </location>
</feature>